<dbReference type="RefSeq" id="WP_012362687.1">
    <property type="nucleotide sequence ID" value="NC_010550.1"/>
</dbReference>
<gene>
    <name evidence="1" type="ordered locus">Exig_3058</name>
</gene>
<name>B1YMS6_EXIS2</name>
<keyword evidence="1" id="KW-0614">Plasmid</keyword>
<reference evidence="1 2" key="2">
    <citation type="submission" date="2008-04" db="EMBL/GenBank/DDBJ databases">
        <title>Complete sequence of plasmid2 of Exiguobacterium sibiricum 255-15.</title>
        <authorList>
            <consortium name="US DOE Joint Genome Institute"/>
            <person name="Copeland A."/>
            <person name="Lucas S."/>
            <person name="Lapidus A."/>
            <person name="Glavina del Rio T."/>
            <person name="Dalin E."/>
            <person name="Tice H."/>
            <person name="Bruce D."/>
            <person name="Goodwin L."/>
            <person name="Pitluck S."/>
            <person name="Kiss H."/>
            <person name="Chertkov O."/>
            <person name="Monk C."/>
            <person name="Brettin T."/>
            <person name="Detter J.C."/>
            <person name="Han C."/>
            <person name="Kuske C.R."/>
            <person name="Schmutz J."/>
            <person name="Larimer F."/>
            <person name="Land M."/>
            <person name="Hauser L."/>
            <person name="Kyrpides N."/>
            <person name="Mikhailova N."/>
            <person name="Vishnivetskaya T."/>
            <person name="Rodrigues D.F."/>
            <person name="Gilichinsky D."/>
            <person name="Tiedje J."/>
            <person name="Richardson P."/>
        </authorList>
    </citation>
    <scope>NUCLEOTIDE SEQUENCE [LARGE SCALE GENOMIC DNA]</scope>
    <source>
        <strain evidence="2">DSM 17290 / CIP 109462 / JCM 13490 / 255-15</strain>
        <plasmid evidence="1 2">pEXIG02</plasmid>
    </source>
</reference>
<evidence type="ECO:0000313" key="1">
    <source>
        <dbReference type="EMBL" id="ACB62503.1"/>
    </source>
</evidence>
<geneLocation type="plasmid" evidence="1 2">
    <name>pEXIG02</name>
</geneLocation>
<sequence>MSTPVERLKETLDEFSDEHMMITVSRKDLEALIRSYENLKKELEKRSE</sequence>
<proteinExistence type="predicted"/>
<reference evidence="1 2" key="1">
    <citation type="journal article" date="2006" name="Extremophiles">
        <title>Characterization of Exiguobacterium isolates from the Siberian permafrost. Description of Exiguobacterium sibiricum sp. nov.</title>
        <authorList>
            <person name="Rodrigues D.F."/>
            <person name="Goris J."/>
            <person name="Vishnivetskaya T."/>
            <person name="Gilichinsky D."/>
            <person name="Thomashow M.F."/>
            <person name="Tiedje J.M."/>
        </authorList>
    </citation>
    <scope>NUCLEOTIDE SEQUENCE [LARGE SCALE GENOMIC DNA]</scope>
    <source>
        <strain evidence="2">DSM 17290 / CIP 109462 / JCM 13490 / 255-15</strain>
        <plasmid evidence="1">pEXIG02</plasmid>
    </source>
</reference>
<dbReference type="Proteomes" id="UP000001681">
    <property type="component" value="Plasmid pEXIG02"/>
</dbReference>
<keyword evidence="2" id="KW-1185">Reference proteome</keyword>
<evidence type="ECO:0000313" key="2">
    <source>
        <dbReference type="Proteomes" id="UP000001681"/>
    </source>
</evidence>
<protein>
    <submittedName>
        <fullName evidence="1">Uncharacterized protein</fullName>
    </submittedName>
</protein>
<dbReference type="HOGENOM" id="CLU_3153004_0_0_9"/>
<dbReference type="KEGG" id="esi:Exig_3058"/>
<dbReference type="EMBL" id="CP001024">
    <property type="protein sequence ID" value="ACB62503.1"/>
    <property type="molecule type" value="Genomic_DNA"/>
</dbReference>
<organism evidence="1 2">
    <name type="scientific">Exiguobacterium sibiricum (strain DSM 17290 / CCUG 55495 / CIP 109462 / JCM 13490 / 255-15)</name>
    <dbReference type="NCBI Taxonomy" id="262543"/>
    <lineage>
        <taxon>Bacteria</taxon>
        <taxon>Bacillati</taxon>
        <taxon>Bacillota</taxon>
        <taxon>Bacilli</taxon>
        <taxon>Bacillales</taxon>
        <taxon>Bacillales Family XII. Incertae Sedis</taxon>
        <taxon>Exiguobacterium</taxon>
    </lineage>
</organism>
<accession>B1YMS6</accession>
<dbReference type="AlphaFoldDB" id="B1YMS6"/>